<reference evidence="2" key="1">
    <citation type="submission" date="2024-01" db="EMBL/GenBank/DDBJ databases">
        <title>Genome sequence of Mycoplasma ciconiae type strain DSM 25251.</title>
        <authorList>
            <person name="Spergser J."/>
        </authorList>
    </citation>
    <scope>NUCLEOTIDE SEQUENCE [LARGE SCALE GENOMIC DNA]</scope>
    <source>
        <strain evidence="2">DSM 25251</strain>
    </source>
</reference>
<dbReference type="PROSITE" id="PS51257">
    <property type="entry name" value="PROKAR_LIPOPROTEIN"/>
    <property type="match status" value="1"/>
</dbReference>
<proteinExistence type="predicted"/>
<keyword evidence="1" id="KW-0732">Signal</keyword>
<name>A0ABU7MLP6_9BACT</name>
<protein>
    <submittedName>
        <fullName evidence="2">Aromatic motif membrane protein</fullName>
    </submittedName>
</protein>
<dbReference type="InterPro" id="IPR027593">
    <property type="entry name" value="Aro_clust"/>
</dbReference>
<evidence type="ECO:0000256" key="1">
    <source>
        <dbReference type="SAM" id="SignalP"/>
    </source>
</evidence>
<accession>A0ABU7MLP6</accession>
<feature type="signal peptide" evidence="1">
    <location>
        <begin position="1"/>
        <end position="21"/>
    </location>
</feature>
<evidence type="ECO:0000313" key="2">
    <source>
        <dbReference type="EMBL" id="MEE3928455.1"/>
    </source>
</evidence>
<gene>
    <name evidence="2" type="ORF">V2E24_02585</name>
</gene>
<organism evidence="2 3">
    <name type="scientific">Mycoplasmopsis ciconiae</name>
    <dbReference type="NCBI Taxonomy" id="561067"/>
    <lineage>
        <taxon>Bacteria</taxon>
        <taxon>Bacillati</taxon>
        <taxon>Mycoplasmatota</taxon>
        <taxon>Mycoplasmoidales</taxon>
        <taxon>Metamycoplasmataceae</taxon>
        <taxon>Mycoplasmopsis</taxon>
    </lineage>
</organism>
<comment type="caution">
    <text evidence="2">The sequence shown here is derived from an EMBL/GenBank/DDBJ whole genome shotgun (WGS) entry which is preliminary data.</text>
</comment>
<dbReference type="NCBIfam" id="TIGR04313">
    <property type="entry name" value="aro_clust_Mycop"/>
    <property type="match status" value="1"/>
</dbReference>
<evidence type="ECO:0000313" key="3">
    <source>
        <dbReference type="Proteomes" id="UP001344817"/>
    </source>
</evidence>
<sequence length="272" mass="31968">MKFKILSLFLALSHLPFVTLSCSNSESFSNISHKYIDNSLNFNPKKEDQINNSQILDVLLKSAFKNKNAQRIKFLDEQNSKNKKSAFIKKYNELIQKYDQKVEGSLQEINDLFSNNWYFILNNLDLFNGQYEKILIFESWHNKGRHSQSYLDFANNSFKPQKYIINDSKLEKIQEGDESFEIPDSEYFYLLKDKMVFRIQVKNTGEVILSPFVWTFVNAKNSISLKFISDIVHGAYIHGDQKSYDEFENDLVKKYKAGVPLIYMLRLKNENI</sequence>
<feature type="chain" id="PRO_5046552173" evidence="1">
    <location>
        <begin position="22"/>
        <end position="272"/>
    </location>
</feature>
<dbReference type="Proteomes" id="UP001344817">
    <property type="component" value="Unassembled WGS sequence"/>
</dbReference>
<keyword evidence="3" id="KW-1185">Reference proteome</keyword>
<dbReference type="EMBL" id="JAZDWZ010000007">
    <property type="protein sequence ID" value="MEE3928455.1"/>
    <property type="molecule type" value="Genomic_DNA"/>
</dbReference>
<dbReference type="RefSeq" id="WP_330500867.1">
    <property type="nucleotide sequence ID" value="NZ_JAZDWZ010000007.1"/>
</dbReference>